<dbReference type="InterPro" id="IPR035979">
    <property type="entry name" value="RBD_domain_sf"/>
</dbReference>
<dbReference type="InterPro" id="IPR017334">
    <property type="entry name" value="eIF3_g"/>
</dbReference>
<dbReference type="CDD" id="cd12408">
    <property type="entry name" value="RRM_eIF3G_like"/>
    <property type="match status" value="1"/>
</dbReference>
<reference evidence="9" key="1">
    <citation type="submission" date="2022-11" db="UniProtKB">
        <authorList>
            <consortium name="EnsemblMetazoa"/>
        </authorList>
    </citation>
    <scope>IDENTIFICATION</scope>
</reference>
<dbReference type="PIRSF" id="PIRSF037949">
    <property type="entry name" value="Transl_init_eIF-3_RNA-bind"/>
    <property type="match status" value="1"/>
</dbReference>
<dbReference type="GO" id="GO:0016282">
    <property type="term" value="C:eukaryotic 43S preinitiation complex"/>
    <property type="evidence" value="ECO:0007669"/>
    <property type="project" value="UniProtKB-UniRule"/>
</dbReference>
<dbReference type="GO" id="GO:0005852">
    <property type="term" value="C:eukaryotic translation initiation factor 3 complex"/>
    <property type="evidence" value="ECO:0007669"/>
    <property type="project" value="UniProtKB-UniRule"/>
</dbReference>
<dbReference type="InterPro" id="IPR034240">
    <property type="entry name" value="eIF3G_RRM"/>
</dbReference>
<dbReference type="GO" id="GO:0003723">
    <property type="term" value="F:RNA binding"/>
    <property type="evidence" value="ECO:0007669"/>
    <property type="project" value="UniProtKB-UniRule"/>
</dbReference>
<dbReference type="InterPro" id="IPR024675">
    <property type="entry name" value="eIF3g_N"/>
</dbReference>
<dbReference type="EnsemblMetazoa" id="XM_038190591.1">
    <property type="protein sequence ID" value="XP_038046519.1"/>
    <property type="gene ID" value="LOC119720759"/>
</dbReference>
<name>A0A913Z3Z8_PATMI</name>
<dbReference type="Pfam" id="PF00076">
    <property type="entry name" value="RRM_1"/>
    <property type="match status" value="1"/>
</dbReference>
<feature type="domain" description="RRM" evidence="8">
    <location>
        <begin position="209"/>
        <end position="287"/>
    </location>
</feature>
<proteinExistence type="inferred from homology"/>
<dbReference type="InterPro" id="IPR000504">
    <property type="entry name" value="RRM_dom"/>
</dbReference>
<evidence type="ECO:0000256" key="4">
    <source>
        <dbReference type="ARBA" id="ARBA00022917"/>
    </source>
</evidence>
<evidence type="ECO:0000259" key="8">
    <source>
        <dbReference type="PROSITE" id="PS50102"/>
    </source>
</evidence>
<dbReference type="InterPro" id="IPR012677">
    <property type="entry name" value="Nucleotide-bd_a/b_plait_sf"/>
</dbReference>
<dbReference type="PROSITE" id="PS50102">
    <property type="entry name" value="RRM"/>
    <property type="match status" value="1"/>
</dbReference>
<feature type="region of interest" description="Disordered" evidence="7">
    <location>
        <begin position="156"/>
        <end position="207"/>
    </location>
</feature>
<dbReference type="AlphaFoldDB" id="A0A913Z3Z8"/>
<evidence type="ECO:0000313" key="10">
    <source>
        <dbReference type="Proteomes" id="UP000887568"/>
    </source>
</evidence>
<dbReference type="Gene3D" id="3.30.70.330">
    <property type="match status" value="1"/>
</dbReference>
<dbReference type="Proteomes" id="UP000887568">
    <property type="component" value="Unplaced"/>
</dbReference>
<dbReference type="CTD" id="8666"/>
<comment type="subcellular location">
    <subcellularLocation>
        <location evidence="5">Cytoplasm</location>
    </subcellularLocation>
</comment>
<keyword evidence="4 5" id="KW-0648">Protein biosynthesis</keyword>
<keyword evidence="3 6" id="KW-0694">RNA-binding</keyword>
<evidence type="ECO:0000256" key="7">
    <source>
        <dbReference type="SAM" id="MobiDB-lite"/>
    </source>
</evidence>
<accession>A0A913Z3Z8</accession>
<keyword evidence="2 5" id="KW-0396">Initiation factor</keyword>
<sequence>MPIADTNKPISWADQVEAGEQGHHVPDGEVIHDGNIKKIIDYKRNDDGKLLKVVRTFKIEKRKTSKTIALRKSWTKFGQASEDGDGPSVTTTGIADDVFMQFVSAKDDGTNQQEDDALKKLQSQRLVMCRVCKGDHWTTKCPYKDSLEPLQEKLLQGGGADGAEGADESADAAKKAAGAGGGKYVPPSARDASGQRKVTPMDSKRDQGTTIRVTNLSEDTREADLQDLFHSFGPIQRIYLAMDKNTGRSKGFAFINFHGKDSAANAIRGVSGFGYDHLILKVEWAKPSGTAQH</sequence>
<dbReference type="HAMAP" id="MF_03006">
    <property type="entry name" value="eIF3g"/>
    <property type="match status" value="1"/>
</dbReference>
<dbReference type="CDD" id="cd12933">
    <property type="entry name" value="eIF3G"/>
    <property type="match status" value="1"/>
</dbReference>
<dbReference type="GO" id="GO:0033290">
    <property type="term" value="C:eukaryotic 48S preinitiation complex"/>
    <property type="evidence" value="ECO:0007669"/>
    <property type="project" value="UniProtKB-UniRule"/>
</dbReference>
<dbReference type="PANTHER" id="PTHR10352">
    <property type="entry name" value="EUKARYOTIC TRANSLATION INITIATION FACTOR 3 SUBUNIT G"/>
    <property type="match status" value="1"/>
</dbReference>
<evidence type="ECO:0000256" key="3">
    <source>
        <dbReference type="ARBA" id="ARBA00022884"/>
    </source>
</evidence>
<evidence type="ECO:0000256" key="1">
    <source>
        <dbReference type="ARBA" id="ARBA00022490"/>
    </source>
</evidence>
<keyword evidence="1 5" id="KW-0963">Cytoplasm</keyword>
<dbReference type="GO" id="GO:0001732">
    <property type="term" value="P:formation of cytoplasmic translation initiation complex"/>
    <property type="evidence" value="ECO:0007669"/>
    <property type="project" value="UniProtKB-UniRule"/>
</dbReference>
<evidence type="ECO:0000313" key="9">
    <source>
        <dbReference type="EnsemblMetazoa" id="XP_038046519.1"/>
    </source>
</evidence>
<dbReference type="OrthoDB" id="1749473at2759"/>
<protein>
    <recommendedName>
        <fullName evidence="5">Eukaryotic translation initiation factor 3 subunit G</fullName>
        <shortName evidence="5">eIF3g</shortName>
    </recommendedName>
    <alternativeName>
        <fullName evidence="5">Eukaryotic translation initiation factor 3 RNA-binding subunit</fullName>
        <shortName evidence="5">eIF-3 RNA-binding subunit</shortName>
    </alternativeName>
    <alternativeName>
        <fullName evidence="5">Eukaryotic translation initiation factor 3 subunit 4</fullName>
    </alternativeName>
</protein>
<evidence type="ECO:0000256" key="6">
    <source>
        <dbReference type="PROSITE-ProRule" id="PRU00176"/>
    </source>
</evidence>
<keyword evidence="10" id="KW-1185">Reference proteome</keyword>
<dbReference type="Pfam" id="PF12353">
    <property type="entry name" value="eIF3g"/>
    <property type="match status" value="1"/>
</dbReference>
<dbReference type="GO" id="GO:0003743">
    <property type="term" value="F:translation initiation factor activity"/>
    <property type="evidence" value="ECO:0007669"/>
    <property type="project" value="UniProtKB-UniRule"/>
</dbReference>
<comment type="similarity">
    <text evidence="5">Belongs to the eIF-3 subunit G family.</text>
</comment>
<evidence type="ECO:0000256" key="5">
    <source>
        <dbReference type="HAMAP-Rule" id="MF_03006"/>
    </source>
</evidence>
<dbReference type="SMART" id="SM00360">
    <property type="entry name" value="RRM"/>
    <property type="match status" value="1"/>
</dbReference>
<dbReference type="SUPFAM" id="SSF54928">
    <property type="entry name" value="RNA-binding domain, RBD"/>
    <property type="match status" value="1"/>
</dbReference>
<comment type="subunit">
    <text evidence="5">Component of the eukaryotic translation initiation factor 3 (eIF-3) complex.</text>
</comment>
<evidence type="ECO:0000256" key="2">
    <source>
        <dbReference type="ARBA" id="ARBA00022540"/>
    </source>
</evidence>
<dbReference type="RefSeq" id="XP_038046519.1">
    <property type="nucleotide sequence ID" value="XM_038190591.1"/>
</dbReference>
<dbReference type="OMA" id="ICQGDHF"/>
<comment type="function">
    <text evidence="5">RNA-binding component of the eukaryotic translation initiation factor 3 (eIF-3) complex, which is involved in protein synthesis of a specialized repertoire of mRNAs and, together with other initiation factors, stimulates binding of mRNA and methionyl-tRNAi to the 40S ribosome. The eIF-3 complex specifically targets and initiates translation of a subset of mRNAs involved in cell proliferation. This subunit can bind 18S rRNA.</text>
</comment>
<organism evidence="9 10">
    <name type="scientific">Patiria miniata</name>
    <name type="common">Bat star</name>
    <name type="synonym">Asterina miniata</name>
    <dbReference type="NCBI Taxonomy" id="46514"/>
    <lineage>
        <taxon>Eukaryota</taxon>
        <taxon>Metazoa</taxon>
        <taxon>Echinodermata</taxon>
        <taxon>Eleutherozoa</taxon>
        <taxon>Asterozoa</taxon>
        <taxon>Asteroidea</taxon>
        <taxon>Valvatacea</taxon>
        <taxon>Valvatida</taxon>
        <taxon>Asterinidae</taxon>
        <taxon>Patiria</taxon>
    </lineage>
</organism>
<dbReference type="GeneID" id="119720759"/>